<dbReference type="GO" id="GO:0008696">
    <property type="term" value="F:4-amino-4-deoxychorismate lyase activity"/>
    <property type="evidence" value="ECO:0007669"/>
    <property type="project" value="UniProtKB-UniRule"/>
</dbReference>
<dbReference type="EC" id="4.1.3.38" evidence="8 10"/>
<dbReference type="SUPFAM" id="SSF56752">
    <property type="entry name" value="D-aminoacid aminotransferase-like PLP-dependent enzymes"/>
    <property type="match status" value="1"/>
</dbReference>
<comment type="catalytic activity">
    <reaction evidence="9">
        <text>4-amino-4-deoxychorismate = 4-aminobenzoate + pyruvate + H(+)</text>
        <dbReference type="Rhea" id="RHEA:16201"/>
        <dbReference type="ChEBI" id="CHEBI:15361"/>
        <dbReference type="ChEBI" id="CHEBI:15378"/>
        <dbReference type="ChEBI" id="CHEBI:17836"/>
        <dbReference type="ChEBI" id="CHEBI:58406"/>
        <dbReference type="EC" id="4.1.3.38"/>
    </reaction>
</comment>
<dbReference type="STRING" id="202956.BJN41_05100"/>
<keyword evidence="5" id="KW-0289">Folate biosynthesis</keyword>
<evidence type="ECO:0000256" key="3">
    <source>
        <dbReference type="ARBA" id="ARBA00011738"/>
    </source>
</evidence>
<comment type="caution">
    <text evidence="11">The sequence shown here is derived from an EMBL/GenBank/DDBJ whole genome shotgun (WGS) entry which is preliminary data.</text>
</comment>
<organism evidence="11 12">
    <name type="scientific">Acinetobacter towneri</name>
    <dbReference type="NCBI Taxonomy" id="202956"/>
    <lineage>
        <taxon>Bacteria</taxon>
        <taxon>Pseudomonadati</taxon>
        <taxon>Pseudomonadota</taxon>
        <taxon>Gammaproteobacteria</taxon>
        <taxon>Moraxellales</taxon>
        <taxon>Moraxellaceae</taxon>
        <taxon>Acinetobacter</taxon>
    </lineage>
</organism>
<evidence type="ECO:0000256" key="4">
    <source>
        <dbReference type="ARBA" id="ARBA00022898"/>
    </source>
</evidence>
<evidence type="ECO:0000256" key="1">
    <source>
        <dbReference type="ARBA" id="ARBA00001933"/>
    </source>
</evidence>
<dbReference type="Gene3D" id="3.30.470.10">
    <property type="match status" value="1"/>
</dbReference>
<dbReference type="GO" id="GO:0046656">
    <property type="term" value="P:folic acid biosynthetic process"/>
    <property type="evidence" value="ECO:0007669"/>
    <property type="project" value="UniProtKB-KW"/>
</dbReference>
<dbReference type="InterPro" id="IPR050571">
    <property type="entry name" value="Class-IV_PLP-Dep_Aminotrnsfr"/>
</dbReference>
<dbReference type="NCBIfam" id="TIGR03461">
    <property type="entry name" value="pabC_Proteo"/>
    <property type="match status" value="1"/>
</dbReference>
<evidence type="ECO:0000256" key="2">
    <source>
        <dbReference type="ARBA" id="ARBA00009320"/>
    </source>
</evidence>
<comment type="similarity">
    <text evidence="2">Belongs to the class-IV pyridoxal-phosphate-dependent aminotransferase family.</text>
</comment>
<dbReference type="GO" id="GO:0030170">
    <property type="term" value="F:pyridoxal phosphate binding"/>
    <property type="evidence" value="ECO:0007669"/>
    <property type="project" value="InterPro"/>
</dbReference>
<dbReference type="eggNOG" id="COG0115">
    <property type="taxonomic scope" value="Bacteria"/>
</dbReference>
<dbReference type="Gene3D" id="3.20.10.10">
    <property type="entry name" value="D-amino Acid Aminotransferase, subunit A, domain 2"/>
    <property type="match status" value="1"/>
</dbReference>
<comment type="subunit">
    <text evidence="3">Homodimer.</text>
</comment>
<evidence type="ECO:0000313" key="11">
    <source>
        <dbReference type="EMBL" id="OFE43736.1"/>
    </source>
</evidence>
<dbReference type="InterPro" id="IPR017824">
    <property type="entry name" value="Aminodeoxychorismate_lyase_IV"/>
</dbReference>
<gene>
    <name evidence="11" type="ORF">BJN41_05100</name>
</gene>
<evidence type="ECO:0000256" key="6">
    <source>
        <dbReference type="ARBA" id="ARBA00023239"/>
    </source>
</evidence>
<protein>
    <recommendedName>
        <fullName evidence="8 10">Aminodeoxychorismate lyase</fullName>
        <ecNumber evidence="8 10">4.1.3.38</ecNumber>
    </recommendedName>
</protein>
<dbReference type="AlphaFoldDB" id="A0A1E8E2K3"/>
<sequence>MQCYKNAKPTEQIHVLDRAFHYGDGCFSTARFRQNQIELFDRHLARLQYANRQLSLNANLELITETLTLLKQAHGELNGTLKIVLSRGVGQRGYSLPDHPADVWVFFYPQVQAALDTAYHYDIIQSGILAQAIGLSMPNLVGLKSLNRLEQVLLKQEADQKGWTEALVTDVQGSVVEGVSSNCFIRINNTWITPQLGYNGVHGVMRAEILSRMQQQNLHCEQRDVHVSEIAQIQSLFFCNALTPMKIVSHLGQQVLDVQPCVELFKQLQLNQIHSYV</sequence>
<evidence type="ECO:0000256" key="7">
    <source>
        <dbReference type="ARBA" id="ARBA00035633"/>
    </source>
</evidence>
<keyword evidence="4" id="KW-0663">Pyridoxal phosphate</keyword>
<dbReference type="Pfam" id="PF01063">
    <property type="entry name" value="Aminotran_4"/>
    <property type="match status" value="1"/>
</dbReference>
<evidence type="ECO:0000313" key="12">
    <source>
        <dbReference type="Proteomes" id="UP000186931"/>
    </source>
</evidence>
<dbReference type="InterPro" id="IPR036038">
    <property type="entry name" value="Aminotransferase-like"/>
</dbReference>
<dbReference type="RefSeq" id="WP_019837698.1">
    <property type="nucleotide sequence ID" value="NZ_CP062183.1"/>
</dbReference>
<evidence type="ECO:0000256" key="10">
    <source>
        <dbReference type="NCBIfam" id="TIGR03461"/>
    </source>
</evidence>
<evidence type="ECO:0000256" key="9">
    <source>
        <dbReference type="ARBA" id="ARBA00049529"/>
    </source>
</evidence>
<reference evidence="11 12" key="1">
    <citation type="submission" date="2016-10" db="EMBL/GenBank/DDBJ databases">
        <title>Genome of airborne Acinetobacter sp. 5-2Ac02 in the hospital environment: Species near to Acinetobacter towneri.</title>
        <authorList>
            <person name="Barbosa B."/>
            <person name="Fernandez-Garcia L."/>
            <person name="Gato E."/>
            <person name="Leao R."/>
            <person name="Albano R."/>
            <person name="Fernandez B."/>
            <person name="Fernandez-Cuenca F."/>
            <person name="Marques E."/>
            <person name="Tomas M."/>
        </authorList>
    </citation>
    <scope>NUCLEOTIDE SEQUENCE [LARGE SCALE GENOMIC DNA]</scope>
    <source>
        <strain evidence="11 12">5-2Ac02</strain>
    </source>
</reference>
<dbReference type="InterPro" id="IPR043131">
    <property type="entry name" value="BCAT-like_N"/>
</dbReference>
<proteinExistence type="inferred from homology"/>
<dbReference type="GO" id="GO:0008153">
    <property type="term" value="P:4-aminobenzoate biosynthetic process"/>
    <property type="evidence" value="ECO:0007669"/>
    <property type="project" value="UniProtKB-UniRule"/>
</dbReference>
<name>A0A1E8E2K3_9GAMM</name>
<dbReference type="EMBL" id="MKQS01000009">
    <property type="protein sequence ID" value="OFE43736.1"/>
    <property type="molecule type" value="Genomic_DNA"/>
</dbReference>
<comment type="cofactor">
    <cofactor evidence="1">
        <name>pyridoxal 5'-phosphate</name>
        <dbReference type="ChEBI" id="CHEBI:597326"/>
    </cofactor>
</comment>
<accession>A0A1E8E2K3</accession>
<dbReference type="GO" id="GO:0005829">
    <property type="term" value="C:cytosol"/>
    <property type="evidence" value="ECO:0007669"/>
    <property type="project" value="TreeGrafter"/>
</dbReference>
<evidence type="ECO:0000256" key="8">
    <source>
        <dbReference type="ARBA" id="ARBA00035676"/>
    </source>
</evidence>
<dbReference type="InterPro" id="IPR001544">
    <property type="entry name" value="Aminotrans_IV"/>
</dbReference>
<keyword evidence="6 11" id="KW-0456">Lyase</keyword>
<evidence type="ECO:0000256" key="5">
    <source>
        <dbReference type="ARBA" id="ARBA00022909"/>
    </source>
</evidence>
<dbReference type="InterPro" id="IPR043132">
    <property type="entry name" value="BCAT-like_C"/>
</dbReference>
<comment type="pathway">
    <text evidence="7">Cofactor biosynthesis; tetrahydrofolate biosynthesis; 4-aminobenzoate from chorismate: step 2/2.</text>
</comment>
<dbReference type="PANTHER" id="PTHR42743">
    <property type="entry name" value="AMINO-ACID AMINOTRANSFERASE"/>
    <property type="match status" value="1"/>
</dbReference>
<dbReference type="Proteomes" id="UP000186931">
    <property type="component" value="Unassembled WGS sequence"/>
</dbReference>
<dbReference type="PANTHER" id="PTHR42743:SF2">
    <property type="entry name" value="AMINODEOXYCHORISMATE LYASE"/>
    <property type="match status" value="1"/>
</dbReference>